<feature type="transmembrane region" description="Helical" evidence="1">
    <location>
        <begin position="7"/>
        <end position="27"/>
    </location>
</feature>
<dbReference type="RefSeq" id="WP_015691504.1">
    <property type="nucleotide sequence ID" value="NC_016940.1"/>
</dbReference>
<evidence type="ECO:0000313" key="3">
    <source>
        <dbReference type="Proteomes" id="UP000007519"/>
    </source>
</evidence>
<proteinExistence type="predicted"/>
<reference evidence="2 3" key="1">
    <citation type="journal article" date="2012" name="Stand. Genomic Sci.">
        <title>Complete genome sequencing and analysis of Saprospira grandis str. Lewin, a predatory marine bacterium.</title>
        <authorList>
            <person name="Saw J.H."/>
            <person name="Yuryev A."/>
            <person name="Kanbe M."/>
            <person name="Hou S."/>
            <person name="Young A.G."/>
            <person name="Aizawa S."/>
            <person name="Alam M."/>
        </authorList>
    </citation>
    <scope>NUCLEOTIDE SEQUENCE [LARGE SCALE GENOMIC DNA]</scope>
    <source>
        <strain evidence="2 3">Lewin</strain>
    </source>
</reference>
<dbReference type="EMBL" id="CP002831">
    <property type="protein sequence ID" value="AFC23856.1"/>
    <property type="molecule type" value="Genomic_DNA"/>
</dbReference>
<accession>H6L3X4</accession>
<sequence>MFFNPRLRFILIFSLFAAGIVAMLLDFGPTVSILSWGFAILLLLGYFLFGHINGALFALKAGKIEQAEKYLAATHKVDWLLASHRAYYFFCQGLIAIYKSQEKGMDQKERFALLEKGEQQLLQAIDLGMRRKAEKAMSYLNLAHIAYYRGEKPKAEEYAQLLAEHLTEDLHLKKGYEDLQQAIAKMP</sequence>
<keyword evidence="1" id="KW-0472">Membrane</keyword>
<dbReference type="HOGENOM" id="CLU_1446701_0_0_10"/>
<keyword evidence="1" id="KW-1133">Transmembrane helix</keyword>
<dbReference type="STRING" id="984262.SGRA_1121"/>
<dbReference type="AlphaFoldDB" id="H6L3X4"/>
<feature type="transmembrane region" description="Helical" evidence="1">
    <location>
        <begin position="33"/>
        <end position="59"/>
    </location>
</feature>
<organism evidence="2 3">
    <name type="scientific">Saprospira grandis (strain Lewin)</name>
    <dbReference type="NCBI Taxonomy" id="984262"/>
    <lineage>
        <taxon>Bacteria</taxon>
        <taxon>Pseudomonadati</taxon>
        <taxon>Bacteroidota</taxon>
        <taxon>Saprospiria</taxon>
        <taxon>Saprospirales</taxon>
        <taxon>Saprospiraceae</taxon>
        <taxon>Saprospira</taxon>
    </lineage>
</organism>
<keyword evidence="1" id="KW-0812">Transmembrane</keyword>
<evidence type="ECO:0000256" key="1">
    <source>
        <dbReference type="SAM" id="Phobius"/>
    </source>
</evidence>
<gene>
    <name evidence="2" type="ordered locus">SGRA_1121</name>
</gene>
<evidence type="ECO:0000313" key="2">
    <source>
        <dbReference type="EMBL" id="AFC23856.1"/>
    </source>
</evidence>
<dbReference type="OrthoDB" id="1432556at2"/>
<keyword evidence="3" id="KW-1185">Reference proteome</keyword>
<dbReference type="KEGG" id="sgn:SGRA_1121"/>
<dbReference type="Proteomes" id="UP000007519">
    <property type="component" value="Chromosome"/>
</dbReference>
<name>H6L3X4_SAPGL</name>
<protein>
    <submittedName>
        <fullName evidence="2">Uncharacterized protein</fullName>
    </submittedName>
</protein>